<organism evidence="3 4">
    <name type="scientific">Phaeocystidibacter luteus</name>
    <dbReference type="NCBI Taxonomy" id="911197"/>
    <lineage>
        <taxon>Bacteria</taxon>
        <taxon>Pseudomonadati</taxon>
        <taxon>Bacteroidota</taxon>
        <taxon>Flavobacteriia</taxon>
        <taxon>Flavobacteriales</taxon>
        <taxon>Phaeocystidibacteraceae</taxon>
        <taxon>Phaeocystidibacter</taxon>
    </lineage>
</organism>
<protein>
    <submittedName>
        <fullName evidence="3">Carbohydrate-binding domain-containing protein</fullName>
    </submittedName>
</protein>
<feature type="region of interest" description="Disordered" evidence="1">
    <location>
        <begin position="31"/>
        <end position="54"/>
    </location>
</feature>
<keyword evidence="2" id="KW-0732">Signal</keyword>
<proteinExistence type="predicted"/>
<comment type="caution">
    <text evidence="3">The sequence shown here is derived from an EMBL/GenBank/DDBJ whole genome shotgun (WGS) entry which is preliminary data.</text>
</comment>
<dbReference type="OrthoDB" id="1652165at2"/>
<gene>
    <name evidence="3" type="ORF">F8C67_11830</name>
</gene>
<evidence type="ECO:0000313" key="4">
    <source>
        <dbReference type="Proteomes" id="UP000468650"/>
    </source>
</evidence>
<keyword evidence="4" id="KW-1185">Reference proteome</keyword>
<evidence type="ECO:0000313" key="3">
    <source>
        <dbReference type="EMBL" id="KAB2807723.1"/>
    </source>
</evidence>
<dbReference type="Proteomes" id="UP000468650">
    <property type="component" value="Unassembled WGS sequence"/>
</dbReference>
<evidence type="ECO:0000256" key="2">
    <source>
        <dbReference type="SAM" id="SignalP"/>
    </source>
</evidence>
<sequence>MTTDLMRKTLLYLAFLASPTLFSQTTFTSAQSGPWNDGASWGNTSPGSAGTDYPGTGDHAVIDGHAITYTINAPADFGDITLQNSGSFITDGTTGTISFDSFTQDASSSFSTAANAGAITFDADVTVNGTLTVQSILTINGDFTLAVGGTTTIQNLGVLRVISSSTAVEVNADLTISQGVFALNANGSNSITVNAASDFIVADGGSFYFEGNGAANITNNGNITAEQGGQIINNSGANINIDNQGSITFEWGSSYYEGDGVNKISVSTNRPTFEIALSSGGQWRQLGSPFADGTTLSVLSGTDLNPNVTAGQRNMYYWDATVASAGDNAPGWTEVTSLGDAFDGDDASGRAYNIYTGDANYPFSNSGVVSFDEQLQSPAQFDFTTYNSKDPNGDGSSTDQGWNLVYNPYSHWLDIEDVFDDTDNDNFTYEGAHFWDVSAGQYVAYMANGESLITHSNGQPSGATGSRRISPFQAFWVKLESGNGTTETLRIKHSHSAFIAPADYYMKNSTVESRIRLNTFAVTDSAWDQVLVSIDPYASVDRVGREDAYDRVPSFGVPNMTLLHADGSRLSIDTRPLDSTTTIPMSFTNAVDGQEYYIELDKSYFDQTMGAFLEDVKTGTIHDLQIGAYRFAYDANWGGVRFMIYLSRSTIGIEESVESLSEVWIHDNVMQIRSEQALRDVILEELDLSGRLISRMNLELSTGVNEIELERASAGSVRLYRIIEPTGSVINLKHIWR</sequence>
<dbReference type="RefSeq" id="WP_151668064.1">
    <property type="nucleotide sequence ID" value="NZ_WBVO01000010.1"/>
</dbReference>
<accession>A0A6N6RGN0</accession>
<evidence type="ECO:0000256" key="1">
    <source>
        <dbReference type="SAM" id="MobiDB-lite"/>
    </source>
</evidence>
<feature type="signal peptide" evidence="2">
    <location>
        <begin position="1"/>
        <end position="23"/>
    </location>
</feature>
<dbReference type="AlphaFoldDB" id="A0A6N6RGN0"/>
<reference evidence="3 4" key="1">
    <citation type="submission" date="2019-09" db="EMBL/GenBank/DDBJ databases">
        <title>Genomes of family Cryomorphaceae.</title>
        <authorList>
            <person name="Bowman J.P."/>
        </authorList>
    </citation>
    <scope>NUCLEOTIDE SEQUENCE [LARGE SCALE GENOMIC DNA]</scope>
    <source>
        <strain evidence="3 4">LMG 25704</strain>
    </source>
</reference>
<dbReference type="EMBL" id="WBVO01000010">
    <property type="protein sequence ID" value="KAB2807723.1"/>
    <property type="molecule type" value="Genomic_DNA"/>
</dbReference>
<name>A0A6N6RGN0_9FLAO</name>
<feature type="chain" id="PRO_5026808332" evidence="2">
    <location>
        <begin position="24"/>
        <end position="737"/>
    </location>
</feature>